<reference evidence="2" key="1">
    <citation type="submission" date="2018-02" db="EMBL/GenBank/DDBJ databases">
        <authorList>
            <person name="Hausmann B."/>
        </authorList>
    </citation>
    <scope>NUCLEOTIDE SEQUENCE [LARGE SCALE GENOMIC DNA]</scope>
    <source>
        <strain evidence="2">Peat soil MAG SbF1</strain>
    </source>
</reference>
<gene>
    <name evidence="1" type="ORF">SBF1_630005</name>
</gene>
<dbReference type="Proteomes" id="UP000238916">
    <property type="component" value="Unassembled WGS sequence"/>
</dbReference>
<proteinExistence type="predicted"/>
<organism evidence="1 2">
    <name type="scientific">Candidatus Desulfosporosinus infrequens</name>
    <dbReference type="NCBI Taxonomy" id="2043169"/>
    <lineage>
        <taxon>Bacteria</taxon>
        <taxon>Bacillati</taxon>
        <taxon>Bacillota</taxon>
        <taxon>Clostridia</taxon>
        <taxon>Eubacteriales</taxon>
        <taxon>Desulfitobacteriaceae</taxon>
        <taxon>Desulfosporosinus</taxon>
    </lineage>
</organism>
<accession>A0A2U3LMC2</accession>
<dbReference type="EMBL" id="OMOF01000590">
    <property type="protein sequence ID" value="SPF53040.1"/>
    <property type="molecule type" value="Genomic_DNA"/>
</dbReference>
<evidence type="ECO:0000313" key="1">
    <source>
        <dbReference type="EMBL" id="SPF53040.1"/>
    </source>
</evidence>
<protein>
    <submittedName>
        <fullName evidence="1">Uncharacterized protein</fullName>
    </submittedName>
</protein>
<dbReference type="AlphaFoldDB" id="A0A2U3LMC2"/>
<name>A0A2U3LMC2_9FIRM</name>
<evidence type="ECO:0000313" key="2">
    <source>
        <dbReference type="Proteomes" id="UP000238916"/>
    </source>
</evidence>
<sequence>MLVPTIIYEGNTLVKMLMNMYLRLEMGCVMLKRKYFHFRCLSGRIGKFGL</sequence>